<gene>
    <name evidence="1" type="ORF">UW55_C0010G0008</name>
</gene>
<dbReference type="EMBL" id="LCIT01000010">
    <property type="protein sequence ID" value="KKT62659.1"/>
    <property type="molecule type" value="Genomic_DNA"/>
</dbReference>
<evidence type="ECO:0000313" key="1">
    <source>
        <dbReference type="EMBL" id="KKT62659.1"/>
    </source>
</evidence>
<sequence length="138" mass="15766">MANGAILARMDVVVEKTKMESIQRRGGSRLGAGRKPKHQHEARAAFNLAIDARWDKILEKLDAWIEQGDKDILRMLVEQRIGKPSQSLEVSKIEQKRISMAVFLDPRVQEATKRLDAEIVHLIRQNAGREVARQEEFV</sequence>
<name>A0A0G1LSC5_9BACT</name>
<reference evidence="1 2" key="1">
    <citation type="journal article" date="2015" name="Nature">
        <title>rRNA introns, odd ribosomes, and small enigmatic genomes across a large radiation of phyla.</title>
        <authorList>
            <person name="Brown C.T."/>
            <person name="Hug L.A."/>
            <person name="Thomas B.C."/>
            <person name="Sharon I."/>
            <person name="Castelle C.J."/>
            <person name="Singh A."/>
            <person name="Wilkins M.J."/>
            <person name="Williams K.H."/>
            <person name="Banfield J.F."/>
        </authorList>
    </citation>
    <scope>NUCLEOTIDE SEQUENCE [LARGE SCALE GENOMIC DNA]</scope>
</reference>
<comment type="caution">
    <text evidence="1">The sequence shown here is derived from an EMBL/GenBank/DDBJ whole genome shotgun (WGS) entry which is preliminary data.</text>
</comment>
<dbReference type="AlphaFoldDB" id="A0A0G1LSC5"/>
<protein>
    <submittedName>
        <fullName evidence="1">Uncharacterized protein</fullName>
    </submittedName>
</protein>
<accession>A0A0G1LSC5</accession>
<evidence type="ECO:0000313" key="2">
    <source>
        <dbReference type="Proteomes" id="UP000033945"/>
    </source>
</evidence>
<proteinExistence type="predicted"/>
<organism evidence="1 2">
    <name type="scientific">Candidatus Giovannonibacteria bacterium GW2011_GWA2_44_26</name>
    <dbReference type="NCBI Taxonomy" id="1618648"/>
    <lineage>
        <taxon>Bacteria</taxon>
        <taxon>Candidatus Giovannoniibacteriota</taxon>
    </lineage>
</organism>
<dbReference type="Proteomes" id="UP000033945">
    <property type="component" value="Unassembled WGS sequence"/>
</dbReference>